<dbReference type="Gene3D" id="1.10.357.10">
    <property type="entry name" value="Tetracycline Repressor, domain 2"/>
    <property type="match status" value="1"/>
</dbReference>
<keyword evidence="1 2" id="KW-0238">DNA-binding</keyword>
<gene>
    <name evidence="4" type="ORF">QX51_08565</name>
</gene>
<dbReference type="PANTHER" id="PTHR43479">
    <property type="entry name" value="ACREF/ENVCD OPERON REPRESSOR-RELATED"/>
    <property type="match status" value="1"/>
</dbReference>
<accession>A0A0B3VX35</accession>
<sequence>MANTRRILAESLKNLLKRKPLEKITVTQLVDDCNINRQTFYYHFHDIYELLEYMFFVELDKIFENPIEYDNNFVYKWEKVYYTILQSVLNEKRMIISISQSIGRSKLDEILYNVFYRIILRFIRDESEGINICEEEKNFIANFYKYAFVGITLDWVDSFMKVNPEIIVFRVSRLIGGDLRTALHKNH</sequence>
<dbReference type="STRING" id="1577792.QX51_08565"/>
<dbReference type="InterPro" id="IPR050624">
    <property type="entry name" value="HTH-type_Tx_Regulator"/>
</dbReference>
<dbReference type="RefSeq" id="WP_039679498.1">
    <property type="nucleotide sequence ID" value="NZ_JAWGXO010000015.1"/>
</dbReference>
<evidence type="ECO:0000259" key="3">
    <source>
        <dbReference type="PROSITE" id="PS50977"/>
    </source>
</evidence>
<name>A0A0B3VX35_9FIRM</name>
<dbReference type="SUPFAM" id="SSF46689">
    <property type="entry name" value="Homeodomain-like"/>
    <property type="match status" value="1"/>
</dbReference>
<evidence type="ECO:0000256" key="1">
    <source>
        <dbReference type="ARBA" id="ARBA00023125"/>
    </source>
</evidence>
<dbReference type="Pfam" id="PF14278">
    <property type="entry name" value="TetR_C_8"/>
    <property type="match status" value="1"/>
</dbReference>
<dbReference type="EMBL" id="JWHR01000078">
    <property type="protein sequence ID" value="KHS57383.1"/>
    <property type="molecule type" value="Genomic_DNA"/>
</dbReference>
<dbReference type="PROSITE" id="PS50977">
    <property type="entry name" value="HTH_TETR_2"/>
    <property type="match status" value="1"/>
</dbReference>
<dbReference type="AlphaFoldDB" id="A0A0B3VX35"/>
<dbReference type="OrthoDB" id="9810250at2"/>
<evidence type="ECO:0000256" key="2">
    <source>
        <dbReference type="PROSITE-ProRule" id="PRU00335"/>
    </source>
</evidence>
<dbReference type="InterPro" id="IPR039532">
    <property type="entry name" value="TetR_C_Firmicutes"/>
</dbReference>
<comment type="caution">
    <text evidence="4">The sequence shown here is derived from an EMBL/GenBank/DDBJ whole genome shotgun (WGS) entry which is preliminary data.</text>
</comment>
<feature type="DNA-binding region" description="H-T-H motif" evidence="2">
    <location>
        <begin position="25"/>
        <end position="44"/>
    </location>
</feature>
<reference evidence="4 5" key="1">
    <citation type="submission" date="2014-12" db="EMBL/GenBank/DDBJ databases">
        <title>Draft genome sequence of Terrisporobacter sp. 08-306576, isolated from the blood culture of a bacteremia patient.</title>
        <authorList>
            <person name="Lund L.C."/>
            <person name="Sydenham T.V."/>
            <person name="Hogh S.V."/>
            <person name="Skov M.N."/>
            <person name="Kemp M."/>
            <person name="Justesen U.S."/>
        </authorList>
    </citation>
    <scope>NUCLEOTIDE SEQUENCE [LARGE SCALE GENOMIC DNA]</scope>
    <source>
        <strain evidence="4 5">08-306576</strain>
    </source>
</reference>
<organism evidence="4 5">
    <name type="scientific">Terrisporobacter othiniensis</name>
    <dbReference type="NCBI Taxonomy" id="1577792"/>
    <lineage>
        <taxon>Bacteria</taxon>
        <taxon>Bacillati</taxon>
        <taxon>Bacillota</taxon>
        <taxon>Clostridia</taxon>
        <taxon>Peptostreptococcales</taxon>
        <taxon>Peptostreptococcaceae</taxon>
        <taxon>Terrisporobacter</taxon>
    </lineage>
</organism>
<proteinExistence type="predicted"/>
<evidence type="ECO:0000313" key="5">
    <source>
        <dbReference type="Proteomes" id="UP000031189"/>
    </source>
</evidence>
<dbReference type="InterPro" id="IPR001647">
    <property type="entry name" value="HTH_TetR"/>
</dbReference>
<keyword evidence="5" id="KW-1185">Reference proteome</keyword>
<dbReference type="InterPro" id="IPR009057">
    <property type="entry name" value="Homeodomain-like_sf"/>
</dbReference>
<feature type="domain" description="HTH tetR-type" evidence="3">
    <location>
        <begin position="2"/>
        <end position="62"/>
    </location>
</feature>
<protein>
    <recommendedName>
        <fullName evidence="3">HTH tetR-type domain-containing protein</fullName>
    </recommendedName>
</protein>
<evidence type="ECO:0000313" key="4">
    <source>
        <dbReference type="EMBL" id="KHS57383.1"/>
    </source>
</evidence>
<dbReference type="Proteomes" id="UP000031189">
    <property type="component" value="Unassembled WGS sequence"/>
</dbReference>
<dbReference type="GO" id="GO:0003677">
    <property type="term" value="F:DNA binding"/>
    <property type="evidence" value="ECO:0007669"/>
    <property type="project" value="UniProtKB-UniRule"/>
</dbReference>
<dbReference type="PANTHER" id="PTHR43479:SF7">
    <property type="entry name" value="TETR-FAMILY TRANSCRIPTIONAL REGULATOR"/>
    <property type="match status" value="1"/>
</dbReference>